<keyword evidence="3" id="KW-1185">Reference proteome</keyword>
<gene>
    <name evidence="2" type="ORF">NZD86_02910</name>
</gene>
<dbReference type="InterPro" id="IPR013249">
    <property type="entry name" value="RNA_pol_sigma70_r4_t2"/>
</dbReference>
<dbReference type="EMBL" id="CP104064">
    <property type="protein sequence ID" value="WAH37503.1"/>
    <property type="molecule type" value="Genomic_DNA"/>
</dbReference>
<evidence type="ECO:0000313" key="3">
    <source>
        <dbReference type="Proteomes" id="UP001164803"/>
    </source>
</evidence>
<protein>
    <submittedName>
        <fullName evidence="2">Helix-turn-helix domain-containing protein</fullName>
    </submittedName>
</protein>
<dbReference type="Proteomes" id="UP001164803">
    <property type="component" value="Chromosome"/>
</dbReference>
<sequence>MLKGESLLKLQEFALEGKSLREIARETGFSRNTVRKYLRDEQPHGQ</sequence>
<evidence type="ECO:0000313" key="2">
    <source>
        <dbReference type="EMBL" id="WAH37503.1"/>
    </source>
</evidence>
<feature type="domain" description="RNA polymerase sigma factor 70 region 4 type 2" evidence="1">
    <location>
        <begin position="14"/>
        <end position="39"/>
    </location>
</feature>
<organism evidence="2 3">
    <name type="scientific">Alicyclobacillus dauci</name>
    <dbReference type="NCBI Taxonomy" id="1475485"/>
    <lineage>
        <taxon>Bacteria</taxon>
        <taxon>Bacillati</taxon>
        <taxon>Bacillota</taxon>
        <taxon>Bacilli</taxon>
        <taxon>Bacillales</taxon>
        <taxon>Alicyclobacillaceae</taxon>
        <taxon>Alicyclobacillus</taxon>
    </lineage>
</organism>
<proteinExistence type="predicted"/>
<name>A0ABY6Z4Q9_9BACL</name>
<dbReference type="Gene3D" id="1.10.10.60">
    <property type="entry name" value="Homeodomain-like"/>
    <property type="match status" value="1"/>
</dbReference>
<accession>A0ABY6Z4Q9</accession>
<reference evidence="2" key="1">
    <citation type="submission" date="2022-08" db="EMBL/GenBank/DDBJ databases">
        <title>Alicyclobacillus dauci DSM2870, complete genome.</title>
        <authorList>
            <person name="Wang Q."/>
            <person name="Cai R."/>
            <person name="Wang Z."/>
        </authorList>
    </citation>
    <scope>NUCLEOTIDE SEQUENCE</scope>
    <source>
        <strain evidence="2">DSM 28700</strain>
    </source>
</reference>
<dbReference type="Pfam" id="PF08281">
    <property type="entry name" value="Sigma70_r4_2"/>
    <property type="match status" value="1"/>
</dbReference>
<evidence type="ECO:0000259" key="1">
    <source>
        <dbReference type="Pfam" id="PF08281"/>
    </source>
</evidence>